<keyword evidence="7" id="KW-1185">Reference proteome</keyword>
<accession>A0AAE1S235</accession>
<dbReference type="PANTHER" id="PTHR21277">
    <property type="entry name" value="TRANSCRIPTIONAL ADAPTER 1"/>
    <property type="match status" value="1"/>
</dbReference>
<feature type="compositionally biased region" description="Low complexity" evidence="5">
    <location>
        <begin position="182"/>
        <end position="196"/>
    </location>
</feature>
<feature type="compositionally biased region" description="Polar residues" evidence="5">
    <location>
        <begin position="169"/>
        <end position="181"/>
    </location>
</feature>
<keyword evidence="4" id="KW-0539">Nucleus</keyword>
<dbReference type="Proteomes" id="UP001291623">
    <property type="component" value="Unassembled WGS sequence"/>
</dbReference>
<dbReference type="GO" id="GO:0000124">
    <property type="term" value="C:SAGA complex"/>
    <property type="evidence" value="ECO:0007669"/>
    <property type="project" value="UniProtKB-ARBA"/>
</dbReference>
<name>A0AAE1S235_9SOLA</name>
<sequence>MEEEAIRVSMNNKLGILEGELVENYGSLVVVLTPSIVILLQVGVLDMGFDSALPELLLEEYNLVSTMEMQVMQSPHQHSRINLAEVKAQLVRKLGPERFKQYFYYLNRLLSLKISKVEFNKLCLRILGRENIPLHNQFIRSILRNACSAKVPPPTHETDVLKPGAAVGSNESPNDAYEQNGSHVSSSQASSQPGLSNGYILPLSPRKARTSFRDRRTGDRDTALGQNGKTNLTFQQPTATESSFDVTENGDTNPPDAWRGVQHYQGLLQQADDEREASGQETARFSVIKRSQEGPISDDWKEMHARSQLQAPLGVPFCPVSVGGARKTLPLATNSRCVTSSSYGALLDSVSLRERMEQIAAEQGLEGVAIGCANLLNNGLDSYLRGLIRSCVQLVGARSGHEPIRSNTKKQQTHMKLVNGLRPGHHSQISSGRPSEVMQEHAPNNLISLQDFRVAMELNSRKLVEFVVPTGLRTLFLSGVLCSRSITAFVALLNQSTTLESVEISWEVTVGLQWGRFWRRRGNVFEEAEQLLKLMPCIQDIYGYPGGSKIEAVQESRQVGMPECCIAALLASIGESIPHLVETRYNFLVLKIP</sequence>
<evidence type="ECO:0000256" key="5">
    <source>
        <dbReference type="SAM" id="MobiDB-lite"/>
    </source>
</evidence>
<dbReference type="EMBL" id="JAVYJV010000009">
    <property type="protein sequence ID" value="KAK4362113.1"/>
    <property type="molecule type" value="Genomic_DNA"/>
</dbReference>
<keyword evidence="3" id="KW-0804">Transcription</keyword>
<dbReference type="GO" id="GO:0006357">
    <property type="term" value="P:regulation of transcription by RNA polymerase II"/>
    <property type="evidence" value="ECO:0007669"/>
    <property type="project" value="TreeGrafter"/>
</dbReference>
<proteinExistence type="predicted"/>
<dbReference type="InterPro" id="IPR024738">
    <property type="entry name" value="Hfi1/Tada1"/>
</dbReference>
<dbReference type="AlphaFoldDB" id="A0AAE1S235"/>
<evidence type="ECO:0000256" key="1">
    <source>
        <dbReference type="ARBA" id="ARBA00004123"/>
    </source>
</evidence>
<dbReference type="Pfam" id="PF12767">
    <property type="entry name" value="SAGA-Tad1"/>
    <property type="match status" value="1"/>
</dbReference>
<feature type="region of interest" description="Disordered" evidence="5">
    <location>
        <begin position="150"/>
        <end position="257"/>
    </location>
</feature>
<feature type="compositionally biased region" description="Basic and acidic residues" evidence="5">
    <location>
        <begin position="211"/>
        <end position="222"/>
    </location>
</feature>
<evidence type="ECO:0000313" key="7">
    <source>
        <dbReference type="Proteomes" id="UP001291623"/>
    </source>
</evidence>
<evidence type="ECO:0000313" key="6">
    <source>
        <dbReference type="EMBL" id="KAK4362113.1"/>
    </source>
</evidence>
<comment type="caution">
    <text evidence="6">The sequence shown here is derived from an EMBL/GenBank/DDBJ whole genome shotgun (WGS) entry which is preliminary data.</text>
</comment>
<feature type="compositionally biased region" description="Polar residues" evidence="5">
    <location>
        <begin position="224"/>
        <end position="252"/>
    </location>
</feature>
<dbReference type="GO" id="GO:0003713">
    <property type="term" value="F:transcription coactivator activity"/>
    <property type="evidence" value="ECO:0007669"/>
    <property type="project" value="TreeGrafter"/>
</dbReference>
<evidence type="ECO:0000256" key="4">
    <source>
        <dbReference type="ARBA" id="ARBA00023242"/>
    </source>
</evidence>
<dbReference type="CDD" id="cd22933">
    <property type="entry name" value="HFD_HFI1"/>
    <property type="match status" value="1"/>
</dbReference>
<protein>
    <submittedName>
        <fullName evidence="6">Uncharacterized protein</fullName>
    </submittedName>
</protein>
<reference evidence="6" key="1">
    <citation type="submission" date="2023-12" db="EMBL/GenBank/DDBJ databases">
        <title>Genome assembly of Anisodus tanguticus.</title>
        <authorList>
            <person name="Wang Y.-J."/>
        </authorList>
    </citation>
    <scope>NUCLEOTIDE SEQUENCE</scope>
    <source>
        <strain evidence="6">KB-2021</strain>
        <tissue evidence="6">Leaf</tissue>
    </source>
</reference>
<gene>
    <name evidence="6" type="ORF">RND71_017354</name>
</gene>
<evidence type="ECO:0000256" key="3">
    <source>
        <dbReference type="ARBA" id="ARBA00023163"/>
    </source>
</evidence>
<feature type="region of interest" description="Disordered" evidence="5">
    <location>
        <begin position="271"/>
        <end position="291"/>
    </location>
</feature>
<organism evidence="6 7">
    <name type="scientific">Anisodus tanguticus</name>
    <dbReference type="NCBI Taxonomy" id="243964"/>
    <lineage>
        <taxon>Eukaryota</taxon>
        <taxon>Viridiplantae</taxon>
        <taxon>Streptophyta</taxon>
        <taxon>Embryophyta</taxon>
        <taxon>Tracheophyta</taxon>
        <taxon>Spermatophyta</taxon>
        <taxon>Magnoliopsida</taxon>
        <taxon>eudicotyledons</taxon>
        <taxon>Gunneridae</taxon>
        <taxon>Pentapetalae</taxon>
        <taxon>asterids</taxon>
        <taxon>lamiids</taxon>
        <taxon>Solanales</taxon>
        <taxon>Solanaceae</taxon>
        <taxon>Solanoideae</taxon>
        <taxon>Hyoscyameae</taxon>
        <taxon>Anisodus</taxon>
    </lineage>
</organism>
<comment type="subcellular location">
    <subcellularLocation>
        <location evidence="1">Nucleus</location>
    </subcellularLocation>
</comment>
<keyword evidence="2" id="KW-0805">Transcription regulation</keyword>
<evidence type="ECO:0000256" key="2">
    <source>
        <dbReference type="ARBA" id="ARBA00023015"/>
    </source>
</evidence>
<dbReference type="GO" id="GO:0005634">
    <property type="term" value="C:nucleus"/>
    <property type="evidence" value="ECO:0007669"/>
    <property type="project" value="UniProtKB-SubCell"/>
</dbReference>
<dbReference type="PANTHER" id="PTHR21277:SF5">
    <property type="entry name" value="TRANSCRIPTIONAL ADAPTER 1"/>
    <property type="match status" value="1"/>
</dbReference>